<dbReference type="AlphaFoldDB" id="A0A3D8Q6G2"/>
<dbReference type="PANTHER" id="PTHR24148">
    <property type="entry name" value="ANKYRIN REPEAT DOMAIN-CONTAINING PROTEIN 39 HOMOLOG-RELATED"/>
    <property type="match status" value="1"/>
</dbReference>
<feature type="domain" description="Heterokaryon incompatibility" evidence="1">
    <location>
        <begin position="43"/>
        <end position="184"/>
    </location>
</feature>
<sequence>MYQYQALDYNSNETRLIHLAEGQGDDPICCTLVHVSLDDKPFYHALSYCWGSTADPQTIDIEGSPMEVTKNLFLAMSALRSKTEEKILWIDALCINQQDLSDRSEQVKRMRYIYEVATVVDVWLGQEAEGSSGAFDIVRKMAVGLYSSAQAKELLKTSNGDANLRALVPLFQREYWKRTWVIQEFALGKEVVVHCGSESVTRRELEAVAGMALQWGVEFASAFSGDFQGAVDSLEGRNFMPGDFDTSYPGVEATSMSLLETGGPITLRPSKGKTLYHDESGLPELLDCLIWHRFKDATNPVDKVYGLGGISLGESFLKLADYSRSIEQVYQDVVKYIVETTQKLDIICAARQGPDSANLPSWAPDWRNYEYKHRARDLYYSPQRFSAAGETVACATFSPDGSILTARGVIIDSINSVCTPCIMEHVKDINRAIEAFNQWHDLLVQAKGPEMEHGINFCNTLWCGSGEGSLNPLTMAGCTMASFIIILRMAIKDYELSPALKAWEVQLKDPKNANLWENMEESFEGWVRKCAERMHNRNFFYSNNGHVGMGPRNIEGGEYICLLLGCSYPVVLRYCEGHFVFVGEAYVEEYMQGEALKALKRDEAGELLEKNDKGEQIVLNFEIH</sequence>
<dbReference type="PANTHER" id="PTHR24148:SF73">
    <property type="entry name" value="HET DOMAIN PROTEIN (AFU_ORTHOLOGUE AFUA_8G01020)"/>
    <property type="match status" value="1"/>
</dbReference>
<name>A0A3D8Q6G2_9HELO</name>
<dbReference type="OrthoDB" id="194358at2759"/>
<comment type="caution">
    <text evidence="2">The sequence shown here is derived from an EMBL/GenBank/DDBJ whole genome shotgun (WGS) entry which is preliminary data.</text>
</comment>
<dbReference type="EMBL" id="PDLN01000023">
    <property type="protein sequence ID" value="RDW57228.1"/>
    <property type="molecule type" value="Genomic_DNA"/>
</dbReference>
<dbReference type="Pfam" id="PF06985">
    <property type="entry name" value="HET"/>
    <property type="match status" value="1"/>
</dbReference>
<keyword evidence="3" id="KW-1185">Reference proteome</keyword>
<dbReference type="Proteomes" id="UP000256328">
    <property type="component" value="Unassembled WGS sequence"/>
</dbReference>
<evidence type="ECO:0000313" key="3">
    <source>
        <dbReference type="Proteomes" id="UP000256328"/>
    </source>
</evidence>
<dbReference type="InterPro" id="IPR010730">
    <property type="entry name" value="HET"/>
</dbReference>
<gene>
    <name evidence="2" type="ORF">BP5796_12678</name>
</gene>
<reference evidence="2 3" key="1">
    <citation type="journal article" date="2018" name="IMA Fungus">
        <title>IMA Genome-F 9: Draft genome sequence of Annulohypoxylon stygium, Aspergillus mulundensis, Berkeleyomyces basicola (syn. Thielaviopsis basicola), Ceratocystis smalleyi, two Cercospora beticola strains, Coleophoma cylindrospora, Fusarium fracticaudum, Phialophora cf. hyalina, and Morchella septimelata.</title>
        <authorList>
            <person name="Wingfield B.D."/>
            <person name="Bills G.F."/>
            <person name="Dong Y."/>
            <person name="Huang W."/>
            <person name="Nel W.J."/>
            <person name="Swalarsk-Parry B.S."/>
            <person name="Vaghefi N."/>
            <person name="Wilken P.M."/>
            <person name="An Z."/>
            <person name="de Beer Z.W."/>
            <person name="De Vos L."/>
            <person name="Chen L."/>
            <person name="Duong T.A."/>
            <person name="Gao Y."/>
            <person name="Hammerbacher A."/>
            <person name="Kikkert J.R."/>
            <person name="Li Y."/>
            <person name="Li H."/>
            <person name="Li K."/>
            <person name="Li Q."/>
            <person name="Liu X."/>
            <person name="Ma X."/>
            <person name="Naidoo K."/>
            <person name="Pethybridge S.J."/>
            <person name="Sun J."/>
            <person name="Steenkamp E.T."/>
            <person name="van der Nest M.A."/>
            <person name="van Wyk S."/>
            <person name="Wingfield M.J."/>
            <person name="Xiong C."/>
            <person name="Yue Q."/>
            <person name="Zhang X."/>
        </authorList>
    </citation>
    <scope>NUCLEOTIDE SEQUENCE [LARGE SCALE GENOMIC DNA]</scope>
    <source>
        <strain evidence="2 3">BP5796</strain>
    </source>
</reference>
<accession>A0A3D8Q6G2</accession>
<evidence type="ECO:0000313" key="2">
    <source>
        <dbReference type="EMBL" id="RDW57228.1"/>
    </source>
</evidence>
<dbReference type="InterPro" id="IPR052895">
    <property type="entry name" value="HetReg/Transcr_Mod"/>
</dbReference>
<protein>
    <recommendedName>
        <fullName evidence="1">Heterokaryon incompatibility domain-containing protein</fullName>
    </recommendedName>
</protein>
<evidence type="ECO:0000259" key="1">
    <source>
        <dbReference type="Pfam" id="PF06985"/>
    </source>
</evidence>
<proteinExistence type="predicted"/>
<dbReference type="Pfam" id="PF26639">
    <property type="entry name" value="Het-6_barrel"/>
    <property type="match status" value="1"/>
</dbReference>
<organism evidence="2 3">
    <name type="scientific">Coleophoma crateriformis</name>
    <dbReference type="NCBI Taxonomy" id="565419"/>
    <lineage>
        <taxon>Eukaryota</taxon>
        <taxon>Fungi</taxon>
        <taxon>Dikarya</taxon>
        <taxon>Ascomycota</taxon>
        <taxon>Pezizomycotina</taxon>
        <taxon>Leotiomycetes</taxon>
        <taxon>Helotiales</taxon>
        <taxon>Dermateaceae</taxon>
        <taxon>Coleophoma</taxon>
    </lineage>
</organism>